<dbReference type="VEuPathDB" id="ToxoDB:TGFOU_239480C"/>
<dbReference type="SUPFAM" id="SSF50249">
    <property type="entry name" value="Nucleic acid-binding proteins"/>
    <property type="match status" value="1"/>
</dbReference>
<sequence>MGEFVMVCRTSFPGISLECVPLFRRYADVLVHRLLACSLEWEWQNESQPPMSVSSPSSPPSSPSFPSRSSPLRQGERQESAELLAFRRRVEAICGDKDQLDVLCGQCNAKKMNAKQAQTDCDRFFLAIHLKQRRTPEATVGVVLMLQDRSLVVFLPLLDKEQRITFQTEEARGQALRSVDPAIQKCVDLPVLFRKTSTTEFLQTSS</sequence>
<dbReference type="InterPro" id="IPR012340">
    <property type="entry name" value="NA-bd_OB-fold"/>
</dbReference>
<evidence type="ECO:0000313" key="3">
    <source>
        <dbReference type="Proteomes" id="UP000028838"/>
    </source>
</evidence>
<dbReference type="GO" id="GO:0008859">
    <property type="term" value="F:exoribonuclease II activity"/>
    <property type="evidence" value="ECO:0007669"/>
    <property type="project" value="UniProtKB-EC"/>
</dbReference>
<gene>
    <name evidence="2" type="ORF">TGFOU_239480C</name>
</gene>
<dbReference type="InterPro" id="IPR050180">
    <property type="entry name" value="RNR_Ribonuclease"/>
</dbReference>
<dbReference type="PANTHER" id="PTHR23355">
    <property type="entry name" value="RIBONUCLEASE"/>
    <property type="match status" value="1"/>
</dbReference>
<dbReference type="Proteomes" id="UP000028838">
    <property type="component" value="Unassembled WGS sequence"/>
</dbReference>
<dbReference type="EMBL" id="AEYH02001670">
    <property type="protein sequence ID" value="KFG48256.1"/>
    <property type="molecule type" value="Genomic_DNA"/>
</dbReference>
<reference evidence="2 3" key="1">
    <citation type="submission" date="2014-07" db="EMBL/GenBank/DDBJ databases">
        <authorList>
            <person name="Sibley D."/>
            <person name="Venepally P."/>
            <person name="Karamycheva S."/>
            <person name="Hadjithomas M."/>
            <person name="Khan A."/>
            <person name="Brunk B."/>
            <person name="Roos D."/>
            <person name="Caler E."/>
            <person name="Lorenzi H."/>
        </authorList>
    </citation>
    <scope>NUCLEOTIDE SEQUENCE [LARGE SCALE GENOMIC DNA]</scope>
    <source>
        <strain evidence="2 3">FOU</strain>
    </source>
</reference>
<dbReference type="EC" id="3.1.13.1" evidence="2"/>
<dbReference type="PANTHER" id="PTHR23355:SF9">
    <property type="entry name" value="DIS3-LIKE EXONUCLEASE 2"/>
    <property type="match status" value="1"/>
</dbReference>
<accession>A0A086KV38</accession>
<evidence type="ECO:0000313" key="2">
    <source>
        <dbReference type="EMBL" id="KFG48256.1"/>
    </source>
</evidence>
<feature type="region of interest" description="Disordered" evidence="1">
    <location>
        <begin position="48"/>
        <end position="75"/>
    </location>
</feature>
<name>A0A086KV38_TOXGO</name>
<evidence type="ECO:0000256" key="1">
    <source>
        <dbReference type="SAM" id="MobiDB-lite"/>
    </source>
</evidence>
<keyword evidence="2" id="KW-0378">Hydrolase</keyword>
<protein>
    <submittedName>
        <fullName evidence="2">RNB family domain-containing protein</fullName>
        <ecNumber evidence="2">3.1.13.1</ecNumber>
    </submittedName>
</protein>
<dbReference type="GO" id="GO:0006402">
    <property type="term" value="P:mRNA catabolic process"/>
    <property type="evidence" value="ECO:0007669"/>
    <property type="project" value="TreeGrafter"/>
</dbReference>
<dbReference type="GO" id="GO:0000932">
    <property type="term" value="C:P-body"/>
    <property type="evidence" value="ECO:0007669"/>
    <property type="project" value="TreeGrafter"/>
</dbReference>
<dbReference type="AlphaFoldDB" id="A0A086KV38"/>
<proteinExistence type="predicted"/>
<comment type="caution">
    <text evidence="2">The sequence shown here is derived from an EMBL/GenBank/DDBJ whole genome shotgun (WGS) entry which is preliminary data.</text>
</comment>
<organism evidence="2 3">
    <name type="scientific">Toxoplasma gondii FOU</name>
    <dbReference type="NCBI Taxonomy" id="943167"/>
    <lineage>
        <taxon>Eukaryota</taxon>
        <taxon>Sar</taxon>
        <taxon>Alveolata</taxon>
        <taxon>Apicomplexa</taxon>
        <taxon>Conoidasida</taxon>
        <taxon>Coccidia</taxon>
        <taxon>Eucoccidiorida</taxon>
        <taxon>Eimeriorina</taxon>
        <taxon>Sarcocystidae</taxon>
        <taxon>Toxoplasma</taxon>
    </lineage>
</organism>